<dbReference type="EMBL" id="BMQD01000013">
    <property type="protein sequence ID" value="GGK77865.1"/>
    <property type="molecule type" value="Genomic_DNA"/>
</dbReference>
<evidence type="ECO:0000313" key="1">
    <source>
        <dbReference type="EMBL" id="GGK77865.1"/>
    </source>
</evidence>
<evidence type="ECO:0000313" key="2">
    <source>
        <dbReference type="Proteomes" id="UP000627984"/>
    </source>
</evidence>
<dbReference type="AlphaFoldDB" id="A0AA37BJ10"/>
<comment type="caution">
    <text evidence="1">The sequence shown here is derived from an EMBL/GenBank/DDBJ whole genome shotgun (WGS) entry which is preliminary data.</text>
</comment>
<proteinExistence type="predicted"/>
<reference evidence="1" key="2">
    <citation type="submission" date="2022-09" db="EMBL/GenBank/DDBJ databases">
        <authorList>
            <person name="Sun Q."/>
            <person name="Ohkuma M."/>
        </authorList>
    </citation>
    <scope>NUCLEOTIDE SEQUENCE</scope>
    <source>
        <strain evidence="1">JCM 3093</strain>
    </source>
</reference>
<accession>A0AA37BJ10</accession>
<sequence>MGAVGLLLRDGLVPALARRDDRTFGTLVALVGKGDDAGPFQRAQDAPDTVGGQVMDLAGRAPEVQMILPSGEVITWMFMPWTRCLAEWYGRSAFTRSVRTSVPSSTR</sequence>
<organism evidence="1 2">
    <name type="scientific">Planomonospora parontospora</name>
    <dbReference type="NCBI Taxonomy" id="58119"/>
    <lineage>
        <taxon>Bacteria</taxon>
        <taxon>Bacillati</taxon>
        <taxon>Actinomycetota</taxon>
        <taxon>Actinomycetes</taxon>
        <taxon>Streptosporangiales</taxon>
        <taxon>Streptosporangiaceae</taxon>
        <taxon>Planomonospora</taxon>
    </lineage>
</organism>
<dbReference type="Proteomes" id="UP000627984">
    <property type="component" value="Unassembled WGS sequence"/>
</dbReference>
<name>A0AA37BJ10_9ACTN</name>
<reference evidence="1" key="1">
    <citation type="journal article" date="2014" name="Int. J. Syst. Evol. Microbiol.">
        <title>Complete genome sequence of Corynebacterium casei LMG S-19264T (=DSM 44701T), isolated from a smear-ripened cheese.</title>
        <authorList>
            <consortium name="US DOE Joint Genome Institute (JGI-PGF)"/>
            <person name="Walter F."/>
            <person name="Albersmeier A."/>
            <person name="Kalinowski J."/>
            <person name="Ruckert C."/>
        </authorList>
    </citation>
    <scope>NUCLEOTIDE SEQUENCE</scope>
    <source>
        <strain evidence="1">JCM 3093</strain>
    </source>
</reference>
<protein>
    <submittedName>
        <fullName evidence="1">Uncharacterized protein</fullName>
    </submittedName>
</protein>
<gene>
    <name evidence="1" type="ORF">GCM10010126_41560</name>
</gene>